<sequence length="1832" mass="207171">MKFSRFLLFYVLLAGLASCGGNQVKISSKNFDSEISQQQNLIFKFNKDIISDSLLNKWDTTAYIKFSPFVRGKYKWVAKNELLFSPEIGFKGSTNYKAEFQEKNFKTAEKVSLKTKSIDFHTPLLTLNEVTSFWGNQNGTAEMRLHLQFNYKVNPQELQKFLTISVSNKNIAYRLVTLSPDRLIEVALSELGGSEVSVKVEKGLPCGESDYKTQETFEKNITLTRKENLEILGVENEFEGLEPFILIKTNQAIATENLSKHITLQVQQKRASYYWETDTEANNSNTPSYEQLTFTPHPQGLKITGNFETAKTYELRISSEIKGIAGGVLEQDYTQTISFGKIQPQITFTEKKAMYLTSKGEKNIGVKVVNIPEIEVEIYKIYENNLLAFLENFQYNLESETTYNYGNSSPYERYGTLISKQSYEVERLPATQNGIHLLNISTDKLKDFKGVYAVVVGSKENLYEKAFKLVAVSDVGLIVKENKDEVWVFANSILDAKPLKNVKIKAISYNNQLLAETLTDENGVAKVSGLKEKFPDFRLGMITATSEDDFTFLHLEKSRVETSRYDVGGLRSNEVPYQAFVSLERDLYRPGEKINFLVLVRNEEWKIEKMPLKVRFTTPNGKELTTLKGMLNEQGAWEGNLRLPEDALTGSYKMEIMTFNDILLNSQNISVEEFMPDRLKIVQKTNKSIYQAGDKIILQGSALNLYGTPASNRSYQVEFFIKRKVFAPKGYEKYKFETIDKDNYFVSNLAEGITNQAGEFKAEFELPKILENQGLLEGYLYTTVFDETGRPVRKAEIVEIPTQEVFLGIEQISDYIDANQEQNISLVALDKNGKSVETTAIVQVIRYEWQNTLERDPYSENIRYVSNKKEKVVSEQKIRIRGKASYPLRLVHSGEYEVRVRNENSSSYVSHHLYAYAWGMTDYSSFEINKEGQVDITADKETYKIGETAKLLFKTPFEGKLLVTIERNKVLQHFYLETEKKAASFNLRVADDYLPNIYVSATLIKPITNSAIPLTVAHGYLPLKVEPTRHKIDVSIQAQESSYSNISQTIKVKTSESNAEVVLAVVDEGILQIKNFQNPNPLEYFFQKRALEVEAYDLYPRLFPELKPNKSSVGGGGEALMEQKNKASTHNNLSNKRVKLTTFWSGILQTNSAGEASYTIQIPQFSGSLRIMAIAYKGSRFGGSAQSMKVADPVVISSGIPRFLAPNDEVIIPATFANTTNQTITGTAQINVGNGLQVVGNTQTSFGIDANSENQAFFKVRATDFVGNTQITISFASQNRRFEEKTDIAVRSAVPLQKKVGFGTLQAGNQSINLQHSFIPATTKATLVLSKSPIAEFSDNLDYLLQYPYGCVEQTISTAFPQLYLTELSRKLKKSGKYEGGSATESRYYVQEAIMRLQGMQMFNGALSYWTAGSYESWWGSAYATHFLYEAQKAGYNVNEAFLERLTKYLQTKIREKHTERYAFYDERNRLQYRTIIAKEIPYTLYVLALMRRGDIAIMNYCKANSTMLALDSRYLLASSYLLMGDKASYSALLPKSFSGERSQNALSGSFYSYLRDEAIALNALLEVEPQNPQVPVMSKRISNALRSQNSLNTQETAFALLALGKLAQQAEKTDLKASLKLDGKEIAQFAGEDLAMELNNFAGKTINASISGKGNLYYFWKVQGFEKNPQIKERDSYLKVRRTFYNRAGQEIRNGEFEQNDLVVIKVSIQTEKGEILPNIAISDLLPAGFEVENPRLMDALQLPWIKDASQVDYVDIRDDRIHIFCEATGKVKNYYYMVRAVSLGEFQMGAIAAEAMYADEYHSYSGARKIKISSKNLKLATKNETAEAKN</sequence>
<evidence type="ECO:0000259" key="5">
    <source>
        <dbReference type="SMART" id="SM01360"/>
    </source>
</evidence>
<dbReference type="InterPro" id="IPR021868">
    <property type="entry name" value="Alpha_2_Macroglob_MG3"/>
</dbReference>
<evidence type="ECO:0000259" key="4">
    <source>
        <dbReference type="SMART" id="SM01359"/>
    </source>
</evidence>
<dbReference type="InterPro" id="IPR002890">
    <property type="entry name" value="MG2"/>
</dbReference>
<dbReference type="OrthoDB" id="9767116at2"/>
<comment type="similarity">
    <text evidence="1">Belongs to the protease inhibitor I39 (alpha-2-macroglobulin) family. Bacterial alpha-2-macroglobulin subfamily.</text>
</comment>
<feature type="domain" description="Alpha-2-macroglobulin bait region" evidence="4">
    <location>
        <begin position="934"/>
        <end position="1073"/>
    </location>
</feature>
<dbReference type="Pfam" id="PF00207">
    <property type="entry name" value="A2M"/>
    <property type="match status" value="1"/>
</dbReference>
<name>A0A2N3IA90_9BACT</name>
<comment type="caution">
    <text evidence="6">The sequence shown here is derived from an EMBL/GenBank/DDBJ whole genome shotgun (WGS) entry which is preliminary data.</text>
</comment>
<evidence type="ECO:0000313" key="6">
    <source>
        <dbReference type="EMBL" id="PKQ67217.1"/>
    </source>
</evidence>
<dbReference type="PROSITE" id="PS51257">
    <property type="entry name" value="PROKAR_LIPOPROTEIN"/>
    <property type="match status" value="1"/>
</dbReference>
<dbReference type="Pfam" id="PF17973">
    <property type="entry name" value="bMG10"/>
    <property type="match status" value="1"/>
</dbReference>
<dbReference type="InterPro" id="IPR041246">
    <property type="entry name" value="Bact_MG10"/>
</dbReference>
<dbReference type="SMART" id="SM01360">
    <property type="entry name" value="A2M"/>
    <property type="match status" value="1"/>
</dbReference>
<evidence type="ECO:0000256" key="3">
    <source>
        <dbReference type="SAM" id="SignalP"/>
    </source>
</evidence>
<dbReference type="InterPro" id="IPR008930">
    <property type="entry name" value="Terpenoid_cyclase/PrenylTrfase"/>
</dbReference>
<dbReference type="SMART" id="SM01359">
    <property type="entry name" value="A2M_N_2"/>
    <property type="match status" value="1"/>
</dbReference>
<dbReference type="InterPro" id="IPR001599">
    <property type="entry name" value="Macroglobln_a2"/>
</dbReference>
<dbReference type="InterPro" id="IPR047565">
    <property type="entry name" value="Alpha-macroglob_thiol-ester_cl"/>
</dbReference>
<dbReference type="Proteomes" id="UP000233387">
    <property type="component" value="Unassembled WGS sequence"/>
</dbReference>
<dbReference type="GO" id="GO:0005615">
    <property type="term" value="C:extracellular space"/>
    <property type="evidence" value="ECO:0007669"/>
    <property type="project" value="InterPro"/>
</dbReference>
<dbReference type="InterPro" id="IPR041462">
    <property type="entry name" value="Bact_A2M_MG6"/>
</dbReference>
<dbReference type="InterPro" id="IPR041203">
    <property type="entry name" value="Bact_A2M_MG5"/>
</dbReference>
<dbReference type="Pfam" id="PF07703">
    <property type="entry name" value="A2M_BRD"/>
    <property type="match status" value="1"/>
</dbReference>
<evidence type="ECO:0000256" key="1">
    <source>
        <dbReference type="ARBA" id="ARBA00010556"/>
    </source>
</evidence>
<keyword evidence="2 3" id="KW-0732">Signal</keyword>
<dbReference type="SMART" id="SM01419">
    <property type="entry name" value="Thiol-ester_cl"/>
    <property type="match status" value="1"/>
</dbReference>
<dbReference type="GO" id="GO:0004866">
    <property type="term" value="F:endopeptidase inhibitor activity"/>
    <property type="evidence" value="ECO:0007669"/>
    <property type="project" value="InterPro"/>
</dbReference>
<dbReference type="Pfam" id="PF07678">
    <property type="entry name" value="TED_complement"/>
    <property type="match status" value="1"/>
</dbReference>
<evidence type="ECO:0000256" key="2">
    <source>
        <dbReference type="ARBA" id="ARBA00022729"/>
    </source>
</evidence>
<dbReference type="Gene3D" id="1.50.10.20">
    <property type="match status" value="1"/>
</dbReference>
<organism evidence="6 7">
    <name type="scientific">Raineya orbicola</name>
    <dbReference type="NCBI Taxonomy" id="2016530"/>
    <lineage>
        <taxon>Bacteria</taxon>
        <taxon>Pseudomonadati</taxon>
        <taxon>Bacteroidota</taxon>
        <taxon>Cytophagia</taxon>
        <taxon>Cytophagales</taxon>
        <taxon>Raineyaceae</taxon>
        <taxon>Raineya</taxon>
    </lineage>
</organism>
<accession>A0A2N3IA90</accession>
<protein>
    <submittedName>
        <fullName evidence="6">Large extracellular alpha-helical protein</fullName>
    </submittedName>
</protein>
<feature type="domain" description="Alpha-2-macroglobulin" evidence="5">
    <location>
        <begin position="1142"/>
        <end position="1230"/>
    </location>
</feature>
<dbReference type="Pfam" id="PF01835">
    <property type="entry name" value="MG2"/>
    <property type="match status" value="1"/>
</dbReference>
<proteinExistence type="inferred from homology"/>
<dbReference type="InterPro" id="IPR011626">
    <property type="entry name" value="Alpha-macroglobulin_TED"/>
</dbReference>
<dbReference type="EMBL" id="NKXO01000037">
    <property type="protein sequence ID" value="PKQ67217.1"/>
    <property type="molecule type" value="Genomic_DNA"/>
</dbReference>
<dbReference type="Pfam" id="PF21142">
    <property type="entry name" value="A2M_bMG2"/>
    <property type="match status" value="1"/>
</dbReference>
<dbReference type="PANTHER" id="PTHR40094:SF1">
    <property type="entry name" value="UBIQUITIN DOMAIN-CONTAINING PROTEIN"/>
    <property type="match status" value="1"/>
</dbReference>
<evidence type="ECO:0000313" key="7">
    <source>
        <dbReference type="Proteomes" id="UP000233387"/>
    </source>
</evidence>
<dbReference type="RefSeq" id="WP_101359408.1">
    <property type="nucleotide sequence ID" value="NZ_NKXO01000037.1"/>
</dbReference>
<dbReference type="Pfam" id="PF17972">
    <property type="entry name" value="bMG5"/>
    <property type="match status" value="1"/>
</dbReference>
<gene>
    <name evidence="6" type="ORF">Rain11_2144</name>
</gene>
<dbReference type="CDD" id="cd02891">
    <property type="entry name" value="A2M_like"/>
    <property type="match status" value="1"/>
</dbReference>
<dbReference type="SUPFAM" id="SSF48239">
    <property type="entry name" value="Terpenoid cyclases/Protein prenyltransferases"/>
    <property type="match status" value="1"/>
</dbReference>
<dbReference type="Pfam" id="PF11974">
    <property type="entry name" value="bMG3"/>
    <property type="match status" value="1"/>
</dbReference>
<dbReference type="PANTHER" id="PTHR40094">
    <property type="entry name" value="ALPHA-2-MACROGLOBULIN HOMOLOG"/>
    <property type="match status" value="1"/>
</dbReference>
<feature type="signal peptide" evidence="3">
    <location>
        <begin position="1"/>
        <end position="19"/>
    </location>
</feature>
<dbReference type="InterPro" id="IPR011625">
    <property type="entry name" value="A2M_N_BRD"/>
</dbReference>
<dbReference type="Gene3D" id="2.60.40.1930">
    <property type="match status" value="1"/>
</dbReference>
<dbReference type="InterPro" id="IPR049120">
    <property type="entry name" value="A2M_bMG2"/>
</dbReference>
<keyword evidence="7" id="KW-1185">Reference proteome</keyword>
<dbReference type="InterPro" id="IPR051802">
    <property type="entry name" value="YfhM-like"/>
</dbReference>
<feature type="chain" id="PRO_5014820279" evidence="3">
    <location>
        <begin position="20"/>
        <end position="1832"/>
    </location>
</feature>
<reference evidence="6 7" key="1">
    <citation type="submission" date="2017-06" db="EMBL/GenBank/DDBJ databases">
        <title>Raineya orbicola gen. nov., sp. nov. a slightly thermophilic bacterium of the phylum Bacteroidetes and the description of Raineyaceae fam. nov.</title>
        <authorList>
            <person name="Albuquerque L."/>
            <person name="Polonia A.R.M."/>
            <person name="Barroso C."/>
            <person name="Froufe H.J.C."/>
            <person name="Lage O."/>
            <person name="Lobo-Da-Cunha A."/>
            <person name="Egas C."/>
            <person name="Da Costa M.S."/>
        </authorList>
    </citation>
    <scope>NUCLEOTIDE SEQUENCE [LARGE SCALE GENOMIC DNA]</scope>
    <source>
        <strain evidence="6 7">SPSPC-11</strain>
    </source>
</reference>
<dbReference type="Pfam" id="PF17962">
    <property type="entry name" value="bMG6"/>
    <property type="match status" value="1"/>
</dbReference>